<evidence type="ECO:0000259" key="1">
    <source>
        <dbReference type="Pfam" id="PF01323"/>
    </source>
</evidence>
<proteinExistence type="predicted"/>
<dbReference type="InterPro" id="IPR001853">
    <property type="entry name" value="DSBA-like_thioredoxin_dom"/>
</dbReference>
<dbReference type="Gene3D" id="3.40.30.10">
    <property type="entry name" value="Glutaredoxin"/>
    <property type="match status" value="1"/>
</dbReference>
<dbReference type="PANTHER" id="PTHR13887:SF41">
    <property type="entry name" value="THIOREDOXIN SUPERFAMILY PROTEIN"/>
    <property type="match status" value="1"/>
</dbReference>
<dbReference type="CDD" id="cd03024">
    <property type="entry name" value="DsbA_FrnE"/>
    <property type="match status" value="1"/>
</dbReference>
<feature type="domain" description="DSBA-like thioredoxin" evidence="1">
    <location>
        <begin position="3"/>
        <end position="204"/>
    </location>
</feature>
<dbReference type="PANTHER" id="PTHR13887">
    <property type="entry name" value="GLUTATHIONE S-TRANSFERASE KAPPA"/>
    <property type="match status" value="1"/>
</dbReference>
<sequence length="234" mass="26338">MKIEVWSDYVCPFCYIGKKQLEIALEELGYGESIEVEYKSYLLDPTTPVDTDSLVYEELQRKYQMSLDEVKKMTANVTARAKEVGLVYNFDEMKSANTVKAHRLAKWAESEGKGKDFTERVLKAYFLEGKAIGQTDVLLSLVSEVNLSIEKARQVIENDDYIKEVEHDIAIAQNLGVRGVPFFVIDNKYGISGAQPQDVFEQTIEKAAQELGLRKPLKMQGDKGAACTDDSCNI</sequence>
<protein>
    <submittedName>
        <fullName evidence="2">DsbA family oxidoreductase</fullName>
    </submittedName>
</protein>
<dbReference type="Proteomes" id="UP000600565">
    <property type="component" value="Unassembled WGS sequence"/>
</dbReference>
<keyword evidence="3" id="KW-1185">Reference proteome</keyword>
<comment type="caution">
    <text evidence="2">The sequence shown here is derived from an EMBL/GenBank/DDBJ whole genome shotgun (WGS) entry which is preliminary data.</text>
</comment>
<gene>
    <name evidence="2" type="ORF">H9632_11860</name>
</gene>
<evidence type="ECO:0000313" key="2">
    <source>
        <dbReference type="EMBL" id="MBD8033764.1"/>
    </source>
</evidence>
<reference evidence="2 3" key="1">
    <citation type="submission" date="2020-08" db="EMBL/GenBank/DDBJ databases">
        <title>A Genomic Blueprint of the Chicken Gut Microbiome.</title>
        <authorList>
            <person name="Gilroy R."/>
            <person name="Ravi A."/>
            <person name="Getino M."/>
            <person name="Pursley I."/>
            <person name="Horton D.L."/>
            <person name="Alikhan N.-F."/>
            <person name="Baker D."/>
            <person name="Gharbi K."/>
            <person name="Hall N."/>
            <person name="Watson M."/>
            <person name="Adriaenssens E.M."/>
            <person name="Foster-Nyarko E."/>
            <person name="Jarju S."/>
            <person name="Secka A."/>
            <person name="Antonio M."/>
            <person name="Oren A."/>
            <person name="Chaudhuri R."/>
            <person name="La Ragione R.M."/>
            <person name="Hildebrand F."/>
            <person name="Pallen M.J."/>
        </authorList>
    </citation>
    <scope>NUCLEOTIDE SEQUENCE [LARGE SCALE GENOMIC DNA]</scope>
    <source>
        <strain evidence="2 3">Sa1YVA6</strain>
    </source>
</reference>
<dbReference type="Pfam" id="PF01323">
    <property type="entry name" value="DSBA"/>
    <property type="match status" value="1"/>
</dbReference>
<evidence type="ECO:0000313" key="3">
    <source>
        <dbReference type="Proteomes" id="UP000600565"/>
    </source>
</evidence>
<dbReference type="RefSeq" id="WP_191704287.1">
    <property type="nucleotide sequence ID" value="NZ_JACSPW010000010.1"/>
</dbReference>
<organism evidence="2 3">
    <name type="scientific">Solibacillus merdavium</name>
    <dbReference type="NCBI Taxonomy" id="2762218"/>
    <lineage>
        <taxon>Bacteria</taxon>
        <taxon>Bacillati</taxon>
        <taxon>Bacillota</taxon>
        <taxon>Bacilli</taxon>
        <taxon>Bacillales</taxon>
        <taxon>Caryophanaceae</taxon>
        <taxon>Solibacillus</taxon>
    </lineage>
</organism>
<dbReference type="EMBL" id="JACSPW010000010">
    <property type="protein sequence ID" value="MBD8033764.1"/>
    <property type="molecule type" value="Genomic_DNA"/>
</dbReference>
<dbReference type="SUPFAM" id="SSF52833">
    <property type="entry name" value="Thioredoxin-like"/>
    <property type="match status" value="1"/>
</dbReference>
<name>A0ABR8XP93_9BACL</name>
<dbReference type="InterPro" id="IPR036249">
    <property type="entry name" value="Thioredoxin-like_sf"/>
</dbReference>
<accession>A0ABR8XP93</accession>